<dbReference type="AlphaFoldDB" id="A0A1M5T8T3"/>
<evidence type="ECO:0000313" key="2">
    <source>
        <dbReference type="Proteomes" id="UP000184079"/>
    </source>
</evidence>
<keyword evidence="2" id="KW-1185">Reference proteome</keyword>
<evidence type="ECO:0000313" key="1">
    <source>
        <dbReference type="EMBL" id="SHH47175.1"/>
    </source>
</evidence>
<accession>A0A1M5T8T3</accession>
<sequence length="117" mass="13374">MLLFAISISLNVYLVGKSFVMKKLIEPTDEEEIMLSEMVQKTVESEDYKHLAKKEDIIAIQAGVDKFKGGSFPYTLEVSVKTDKQAYLFYCTDDKCTKVDNGGWTYSIYQDENPRLP</sequence>
<name>A0A1M5T8T3_9BACI</name>
<dbReference type="EMBL" id="FQXD01000007">
    <property type="protein sequence ID" value="SHH47175.1"/>
    <property type="molecule type" value="Genomic_DNA"/>
</dbReference>
<proteinExistence type="predicted"/>
<organism evidence="1 2">
    <name type="scientific">Virgibacillus chiguensis</name>
    <dbReference type="NCBI Taxonomy" id="411959"/>
    <lineage>
        <taxon>Bacteria</taxon>
        <taxon>Bacillati</taxon>
        <taxon>Bacillota</taxon>
        <taxon>Bacilli</taxon>
        <taxon>Bacillales</taxon>
        <taxon>Bacillaceae</taxon>
        <taxon>Virgibacillus</taxon>
    </lineage>
</organism>
<protein>
    <submittedName>
        <fullName evidence="1">Uncharacterized protein</fullName>
    </submittedName>
</protein>
<gene>
    <name evidence="1" type="ORF">SAMN05421807_107156</name>
</gene>
<reference evidence="2" key="1">
    <citation type="submission" date="2016-11" db="EMBL/GenBank/DDBJ databases">
        <authorList>
            <person name="Varghese N."/>
            <person name="Submissions S."/>
        </authorList>
    </citation>
    <scope>NUCLEOTIDE SEQUENCE [LARGE SCALE GENOMIC DNA]</scope>
    <source>
        <strain evidence="2">CGMCC 1.6496</strain>
    </source>
</reference>
<dbReference type="Proteomes" id="UP000184079">
    <property type="component" value="Unassembled WGS sequence"/>
</dbReference>